<feature type="compositionally biased region" description="Acidic residues" evidence="1">
    <location>
        <begin position="12"/>
        <end position="25"/>
    </location>
</feature>
<reference evidence="2" key="1">
    <citation type="thesis" date="2021" institute="BYU ScholarsArchive" country="Provo, UT, USA">
        <title>Applications of and Algorithms for Genome Assembly and Genomic Analyses with an Emphasis on Marine Teleosts.</title>
        <authorList>
            <person name="Pickett B.D."/>
        </authorList>
    </citation>
    <scope>NUCLEOTIDE SEQUENCE</scope>
    <source>
        <strain evidence="2">HI-2016</strain>
    </source>
</reference>
<evidence type="ECO:0000313" key="3">
    <source>
        <dbReference type="Proteomes" id="UP000824540"/>
    </source>
</evidence>
<organism evidence="2 3">
    <name type="scientific">Albula glossodonta</name>
    <name type="common">roundjaw bonefish</name>
    <dbReference type="NCBI Taxonomy" id="121402"/>
    <lineage>
        <taxon>Eukaryota</taxon>
        <taxon>Metazoa</taxon>
        <taxon>Chordata</taxon>
        <taxon>Craniata</taxon>
        <taxon>Vertebrata</taxon>
        <taxon>Euteleostomi</taxon>
        <taxon>Actinopterygii</taxon>
        <taxon>Neopterygii</taxon>
        <taxon>Teleostei</taxon>
        <taxon>Albuliformes</taxon>
        <taxon>Albulidae</taxon>
        <taxon>Albula</taxon>
    </lineage>
</organism>
<proteinExistence type="predicted"/>
<protein>
    <submittedName>
        <fullName evidence="2">Uncharacterized protein</fullName>
    </submittedName>
</protein>
<dbReference type="EMBL" id="JAFBMS010000048">
    <property type="protein sequence ID" value="KAG9339895.1"/>
    <property type="molecule type" value="Genomic_DNA"/>
</dbReference>
<sequence>MLSVQTRALEPASEEEEEVEEEEEKEGYFASTPSQPEIGFVVKDLGGACVQTEMKSDLFLYFEGERGGL</sequence>
<dbReference type="AlphaFoldDB" id="A0A8T2NHL1"/>
<comment type="caution">
    <text evidence="2">The sequence shown here is derived from an EMBL/GenBank/DDBJ whole genome shotgun (WGS) entry which is preliminary data.</text>
</comment>
<gene>
    <name evidence="2" type="ORF">JZ751_022208</name>
</gene>
<keyword evidence="3" id="KW-1185">Reference proteome</keyword>
<evidence type="ECO:0000256" key="1">
    <source>
        <dbReference type="SAM" id="MobiDB-lite"/>
    </source>
</evidence>
<feature type="region of interest" description="Disordered" evidence="1">
    <location>
        <begin position="1"/>
        <end position="33"/>
    </location>
</feature>
<dbReference type="Proteomes" id="UP000824540">
    <property type="component" value="Unassembled WGS sequence"/>
</dbReference>
<name>A0A8T2NHL1_9TELE</name>
<accession>A0A8T2NHL1</accession>
<evidence type="ECO:0000313" key="2">
    <source>
        <dbReference type="EMBL" id="KAG9339895.1"/>
    </source>
</evidence>